<evidence type="ECO:0000259" key="1">
    <source>
        <dbReference type="Pfam" id="PF01738"/>
    </source>
</evidence>
<organism evidence="2 3">
    <name type="scientific">Iris pallida</name>
    <name type="common">Sweet iris</name>
    <dbReference type="NCBI Taxonomy" id="29817"/>
    <lineage>
        <taxon>Eukaryota</taxon>
        <taxon>Viridiplantae</taxon>
        <taxon>Streptophyta</taxon>
        <taxon>Embryophyta</taxon>
        <taxon>Tracheophyta</taxon>
        <taxon>Spermatophyta</taxon>
        <taxon>Magnoliopsida</taxon>
        <taxon>Liliopsida</taxon>
        <taxon>Asparagales</taxon>
        <taxon>Iridaceae</taxon>
        <taxon>Iridoideae</taxon>
        <taxon>Irideae</taxon>
        <taxon>Iris</taxon>
    </lineage>
</organism>
<keyword evidence="3" id="KW-1185">Reference proteome</keyword>
<dbReference type="InterPro" id="IPR002925">
    <property type="entry name" value="Dienelactn_hydro"/>
</dbReference>
<dbReference type="Pfam" id="PF01738">
    <property type="entry name" value="DLH"/>
    <property type="match status" value="1"/>
</dbReference>
<reference evidence="2" key="1">
    <citation type="journal article" date="2023" name="GigaByte">
        <title>Genome assembly of the bearded iris, Iris pallida Lam.</title>
        <authorList>
            <person name="Bruccoleri R.E."/>
            <person name="Oakeley E.J."/>
            <person name="Faust A.M.E."/>
            <person name="Altorfer M."/>
            <person name="Dessus-Babus S."/>
            <person name="Burckhardt D."/>
            <person name="Oertli M."/>
            <person name="Naumann U."/>
            <person name="Petersen F."/>
            <person name="Wong J."/>
        </authorList>
    </citation>
    <scope>NUCLEOTIDE SEQUENCE</scope>
    <source>
        <strain evidence="2">GSM-AAB239-AS_SAM_17_03QT</strain>
    </source>
</reference>
<gene>
    <name evidence="2" type="ORF">M6B38_134975</name>
</gene>
<dbReference type="SUPFAM" id="SSF53474">
    <property type="entry name" value="alpha/beta-Hydrolases"/>
    <property type="match status" value="1"/>
</dbReference>
<dbReference type="AlphaFoldDB" id="A0AAX6FFG1"/>
<dbReference type="Gene3D" id="3.40.50.1820">
    <property type="entry name" value="alpha/beta hydrolase"/>
    <property type="match status" value="1"/>
</dbReference>
<dbReference type="EMBL" id="JANAVB010029220">
    <property type="protein sequence ID" value="KAJ6815117.1"/>
    <property type="molecule type" value="Genomic_DNA"/>
</dbReference>
<dbReference type="PANTHER" id="PTHR17630">
    <property type="entry name" value="DIENELACTONE HYDROLASE"/>
    <property type="match status" value="1"/>
</dbReference>
<evidence type="ECO:0000313" key="3">
    <source>
        <dbReference type="Proteomes" id="UP001140949"/>
    </source>
</evidence>
<dbReference type="GO" id="GO:0016787">
    <property type="term" value="F:hydrolase activity"/>
    <property type="evidence" value="ECO:0007669"/>
    <property type="project" value="InterPro"/>
</dbReference>
<evidence type="ECO:0000313" key="2">
    <source>
        <dbReference type="EMBL" id="KAJ6815117.1"/>
    </source>
</evidence>
<dbReference type="InterPro" id="IPR029058">
    <property type="entry name" value="AB_hydrolase_fold"/>
</dbReference>
<proteinExistence type="predicted"/>
<feature type="domain" description="Dienelactone hydrolase" evidence="1">
    <location>
        <begin position="30"/>
        <end position="239"/>
    </location>
</feature>
<dbReference type="PANTHER" id="PTHR17630:SF44">
    <property type="entry name" value="PROTEIN AIM2"/>
    <property type="match status" value="1"/>
</dbReference>
<reference evidence="2" key="2">
    <citation type="submission" date="2023-04" db="EMBL/GenBank/DDBJ databases">
        <authorList>
            <person name="Bruccoleri R.E."/>
            <person name="Oakeley E.J."/>
            <person name="Faust A.-M."/>
            <person name="Dessus-Babus S."/>
            <person name="Altorfer M."/>
            <person name="Burckhardt D."/>
            <person name="Oertli M."/>
            <person name="Naumann U."/>
            <person name="Petersen F."/>
            <person name="Wong J."/>
        </authorList>
    </citation>
    <scope>NUCLEOTIDE SEQUENCE</scope>
    <source>
        <strain evidence="2">GSM-AAB239-AS_SAM_17_03QT</strain>
        <tissue evidence="2">Leaf</tissue>
    </source>
</reference>
<protein>
    <submittedName>
        <fullName evidence="2">Endo-1,3,1,4-beta-D-glucanase-like</fullName>
    </submittedName>
</protein>
<name>A0AAX6FFG1_IRIPA</name>
<comment type="caution">
    <text evidence="2">The sequence shown here is derived from an EMBL/GenBank/DDBJ whole genome shotgun (WGS) entry which is preliminary data.</text>
</comment>
<accession>A0AAX6FFG1</accession>
<dbReference type="Proteomes" id="UP001140949">
    <property type="component" value="Unassembled WGS sequence"/>
</dbReference>
<sequence>MASPQCCDNPPTLTPTAGGGTVVDDIGGLKAYTAGSAESKLAVILISDVYGFEAPKLRKIADKVAASGFFVIVPDFLYGDPYVPDNAERPVPVWIQSHSPAKGCEDAKSVITTLKNKGISAVGAAGYCWGAKVVVELAKFGDIQSAVMLHPSFVTVDDIKDVKTPIAILGAEHDHLSPPELVKQFEEVLAAKSEVKSFVKIFPGVPHGWSVRYKDDDEFALKSAEEAFQDMLDWFSKYLK</sequence>